<reference evidence="1" key="1">
    <citation type="submission" date="2014-05" db="EMBL/GenBank/DDBJ databases">
        <authorList>
            <person name="Chronopoulou M."/>
        </authorList>
    </citation>
    <scope>NUCLEOTIDE SEQUENCE</scope>
    <source>
        <tissue evidence="1">Whole organism</tissue>
    </source>
</reference>
<proteinExistence type="predicted"/>
<name>A0A0K2U040_LEPSM</name>
<dbReference type="EMBL" id="HACA01014089">
    <property type="protein sequence ID" value="CDW31450.1"/>
    <property type="molecule type" value="Transcribed_RNA"/>
</dbReference>
<feature type="non-terminal residue" evidence="1">
    <location>
        <position position="1"/>
    </location>
</feature>
<organism evidence="1">
    <name type="scientific">Lepeophtheirus salmonis</name>
    <name type="common">Salmon louse</name>
    <name type="synonym">Caligus salmonis</name>
    <dbReference type="NCBI Taxonomy" id="72036"/>
    <lineage>
        <taxon>Eukaryota</taxon>
        <taxon>Metazoa</taxon>
        <taxon>Ecdysozoa</taxon>
        <taxon>Arthropoda</taxon>
        <taxon>Crustacea</taxon>
        <taxon>Multicrustacea</taxon>
        <taxon>Hexanauplia</taxon>
        <taxon>Copepoda</taxon>
        <taxon>Siphonostomatoida</taxon>
        <taxon>Caligidae</taxon>
        <taxon>Lepeophtheirus</taxon>
    </lineage>
</organism>
<accession>A0A0K2U040</accession>
<sequence length="105" mass="12130">FVLFYLFYDLVLSTIRPNKCCAPKGSSVYDRKPAIARLSLHSFPLDESAKGAWLRAIPRNSSGIFWRKDDWTRKRKHNKDTSCVHDHVCVLKVSDHICDVSYCMP</sequence>
<evidence type="ECO:0000313" key="1">
    <source>
        <dbReference type="EMBL" id="CDW31450.1"/>
    </source>
</evidence>
<dbReference type="AlphaFoldDB" id="A0A0K2U040"/>
<protein>
    <submittedName>
        <fullName evidence="1">Uncharacterized protein</fullName>
    </submittedName>
</protein>